<evidence type="ECO:0000256" key="4">
    <source>
        <dbReference type="ARBA" id="ARBA00022525"/>
    </source>
</evidence>
<sequence>VHRHPRINEERVLGVGSLVSKITEKLSAKPKKEEEVLQLFIKMKLVNQKTNILENPQFQKWTSAVTNGYKDSQAADMAGAATLAKQYGDEALAKMLVEAKQVPSTGTVAAKLEEAQANNWLSRGQTADYVFRVLKVDKEKYGIMRSPHLSTWVSYVEKTKGNPYQLLLEKMKAQRLSDAAIANMLVGAKQDPATSSIAKKGESALFESWKSQSADDIFKLLKLDDDQGGNLFTGFLPCLSTWVSYVTKLEGKQADKRMYSILRATYGDDEIARILVVSKKRFMGDVAARLEEVQQKVWLSEGKTAKGVFVTLKLNTQGDKLFKSPALSTWVNYVTKLSPKKADEVILSTLKTSYADDAQAKIFVAAKGSSGTKVMAGQLERAQIKDWLRNDQSADDVFKLLKLDDDVDNVLDNPLLSHWLSFVEKLDENPYSILLTKLKTSKLTDTDDKLVGMLIKEKTKATTSAIAGKLEAAQLDKWVKEG</sequence>
<evidence type="ECO:0000256" key="6">
    <source>
        <dbReference type="ARBA" id="ARBA00023026"/>
    </source>
</evidence>
<evidence type="ECO:0000256" key="1">
    <source>
        <dbReference type="ARBA" id="ARBA00004340"/>
    </source>
</evidence>
<proteinExistence type="inferred from homology"/>
<evidence type="ECO:0000256" key="2">
    <source>
        <dbReference type="ARBA" id="ARBA00004613"/>
    </source>
</evidence>
<feature type="non-terminal residue" evidence="8">
    <location>
        <position position="1"/>
    </location>
</feature>
<dbReference type="Proteomes" id="UP000002640">
    <property type="component" value="Unassembled WGS sequence"/>
</dbReference>
<dbReference type="GO" id="GO:0005576">
    <property type="term" value="C:extracellular region"/>
    <property type="evidence" value="ECO:0007669"/>
    <property type="project" value="UniProtKB-SubCell"/>
</dbReference>
<evidence type="ECO:0000313" key="8">
    <source>
        <dbReference type="EMBL" id="EGZ07892.1"/>
    </source>
</evidence>
<feature type="domain" description="RxLR effector PexRD54 WY" evidence="7">
    <location>
        <begin position="293"/>
        <end position="334"/>
    </location>
</feature>
<comment type="subcellular location">
    <subcellularLocation>
        <location evidence="1">Host cell</location>
    </subcellularLocation>
    <subcellularLocation>
        <location evidence="2">Secreted</location>
    </subcellularLocation>
</comment>
<keyword evidence="9" id="KW-1185">Reference proteome</keyword>
<organism evidence="8 9">
    <name type="scientific">Phytophthora sojae (strain P6497)</name>
    <name type="common">Soybean stem and root rot agent</name>
    <name type="synonym">Phytophthora megasperma f. sp. glycines</name>
    <dbReference type="NCBI Taxonomy" id="1094619"/>
    <lineage>
        <taxon>Eukaryota</taxon>
        <taxon>Sar</taxon>
        <taxon>Stramenopiles</taxon>
        <taxon>Oomycota</taxon>
        <taxon>Peronosporomycetes</taxon>
        <taxon>Peronosporales</taxon>
        <taxon>Peronosporaceae</taxon>
        <taxon>Phytophthora</taxon>
    </lineage>
</organism>
<keyword evidence="5" id="KW-0732">Signal</keyword>
<comment type="similarity">
    <text evidence="3">Belongs to the RxLR effector family.</text>
</comment>
<dbReference type="InterPro" id="IPR054463">
    <property type="entry name" value="PexRD54_WY"/>
</dbReference>
<accession>G5A7L6</accession>
<dbReference type="AlphaFoldDB" id="G5A7L6"/>
<keyword evidence="6" id="KW-0843">Virulence</keyword>
<evidence type="ECO:0000313" key="9">
    <source>
        <dbReference type="Proteomes" id="UP000002640"/>
    </source>
</evidence>
<dbReference type="OMA" id="ITIMQEL"/>
<feature type="non-terminal residue" evidence="8">
    <location>
        <position position="482"/>
    </location>
</feature>
<reference evidence="8 9" key="1">
    <citation type="journal article" date="2006" name="Science">
        <title>Phytophthora genome sequences uncover evolutionary origins and mechanisms of pathogenesis.</title>
        <authorList>
            <person name="Tyler B.M."/>
            <person name="Tripathy S."/>
            <person name="Zhang X."/>
            <person name="Dehal P."/>
            <person name="Jiang R.H."/>
            <person name="Aerts A."/>
            <person name="Arredondo F.D."/>
            <person name="Baxter L."/>
            <person name="Bensasson D."/>
            <person name="Beynon J.L."/>
            <person name="Chapman J."/>
            <person name="Damasceno C.M."/>
            <person name="Dorrance A.E."/>
            <person name="Dou D."/>
            <person name="Dickerman A.W."/>
            <person name="Dubchak I.L."/>
            <person name="Garbelotto M."/>
            <person name="Gijzen M."/>
            <person name="Gordon S.G."/>
            <person name="Govers F."/>
            <person name="Grunwald N.J."/>
            <person name="Huang W."/>
            <person name="Ivors K.L."/>
            <person name="Jones R.W."/>
            <person name="Kamoun S."/>
            <person name="Krampis K."/>
            <person name="Lamour K.H."/>
            <person name="Lee M.K."/>
            <person name="McDonald W.H."/>
            <person name="Medina M."/>
            <person name="Meijer H.J."/>
            <person name="Nordberg E.K."/>
            <person name="Maclean D.J."/>
            <person name="Ospina-Giraldo M.D."/>
            <person name="Morris P.F."/>
            <person name="Phuntumart V."/>
            <person name="Putnam N.H."/>
            <person name="Rash S."/>
            <person name="Rose J.K."/>
            <person name="Sakihama Y."/>
            <person name="Salamov A.A."/>
            <person name="Savidor A."/>
            <person name="Scheuring C.F."/>
            <person name="Smith B.M."/>
            <person name="Sobral B.W."/>
            <person name="Terry A."/>
            <person name="Torto-Alalibo T.A."/>
            <person name="Win J."/>
            <person name="Xu Z."/>
            <person name="Zhang H."/>
            <person name="Grigoriev I.V."/>
            <person name="Rokhsar D.S."/>
            <person name="Boore J.L."/>
        </authorList>
    </citation>
    <scope>NUCLEOTIDE SEQUENCE [LARGE SCALE GENOMIC DNA]</scope>
    <source>
        <strain evidence="8 9">P6497</strain>
    </source>
</reference>
<protein>
    <recommendedName>
        <fullName evidence="7">RxLR effector PexRD54 WY domain-containing protein</fullName>
    </recommendedName>
</protein>
<dbReference type="GO" id="GO:0043657">
    <property type="term" value="C:host cell"/>
    <property type="evidence" value="ECO:0007669"/>
    <property type="project" value="UniProtKB-SubCell"/>
</dbReference>
<dbReference type="EMBL" id="JH159161">
    <property type="protein sequence ID" value="EGZ07892.1"/>
    <property type="molecule type" value="Genomic_DNA"/>
</dbReference>
<name>G5A7L6_PHYSP</name>
<evidence type="ECO:0000256" key="5">
    <source>
        <dbReference type="ARBA" id="ARBA00022729"/>
    </source>
</evidence>
<dbReference type="GeneID" id="20650610"/>
<evidence type="ECO:0000259" key="7">
    <source>
        <dbReference type="Pfam" id="PF22748"/>
    </source>
</evidence>
<dbReference type="InParanoid" id="G5A7L6"/>
<feature type="domain" description="RxLR effector PexRD54 WY" evidence="7">
    <location>
        <begin position="383"/>
        <end position="423"/>
    </location>
</feature>
<dbReference type="SMR" id="G5A7L6"/>
<dbReference type="RefSeq" id="XP_009536064.1">
    <property type="nucleotide sequence ID" value="XM_009537769.1"/>
</dbReference>
<gene>
    <name evidence="8" type="ORF">PHYSODRAFT_377957</name>
</gene>
<dbReference type="KEGG" id="psoj:PHYSODRAFT_377957"/>
<evidence type="ECO:0000256" key="3">
    <source>
        <dbReference type="ARBA" id="ARBA00010400"/>
    </source>
</evidence>
<keyword evidence="4" id="KW-0964">Secreted</keyword>
<dbReference type="Pfam" id="PF22748">
    <property type="entry name" value="PexRD54_WY"/>
    <property type="match status" value="2"/>
</dbReference>